<proteinExistence type="predicted"/>
<dbReference type="EMBL" id="KQ964259">
    <property type="protein sequence ID" value="KXJ88209.1"/>
    <property type="molecule type" value="Genomic_DNA"/>
</dbReference>
<dbReference type="GO" id="GO:0046872">
    <property type="term" value="F:metal ion binding"/>
    <property type="evidence" value="ECO:0007669"/>
    <property type="project" value="UniProtKB-KW"/>
</dbReference>
<dbReference type="SMART" id="SM00238">
    <property type="entry name" value="BIR"/>
    <property type="match status" value="2"/>
</dbReference>
<feature type="compositionally biased region" description="Low complexity" evidence="3">
    <location>
        <begin position="642"/>
        <end position="652"/>
    </location>
</feature>
<dbReference type="InParanoid" id="A0A136ITT9"/>
<sequence>MEPEEAPVHFFAVDTRLESFQASKSAAKRKSTAKGKAAKPLTWPHKQLDPVDLARAGFYFDPTPEQPDNVVCFLCERRLGGWEDGDNPFEEHLRLSPNCGWAIVSAIEIGLGDYCEDDPAHPQMVEARKATFADRWPHEGKKGWKCKTKQLVEAGWKYTPAPGYEDMATCTYCSLALDGWEPKDNPMNEHYKRSPDCKFFALTEQYQQAAPKKAARGKGARSSKASRLSTQSNATAATDVTESMIEAPTEYDDSVMTTTSVATQGGTKKPRAKKAATTKGRKTKAKKEEPVEVLEDPPVENFVEEPVEEPFEEPLEETFKEPSPPPAKLARGKKRASDQVDESTLISAEAPAPKKRAPRKKASKAANESIAPEQDVEMNNDEPAPAPKKRGRPSKAKAAPEVSIAPDVSEVPAQRESDHMMDDEDIERQLQAELDRPLTDDEDLDADSDSERRKVSNPKPKAKKSTSKKSSISSRQGSGDHHAMFDPSPVEIDEQVIEEEFRTMQADTQPADEEPDEPEPMPAPPKVRKAATGTRKVSKQTKKASTPPPASSEPESRPAAEGRYDDDIDELAEGHEDSIISNATTVNKPAPAVASAAAPAAGAKKRVPAPKKSTTAKSLARISAQDSPDLDDFPEPPKPKKAAMAPKKVAPVVKEKSAPPPPARDELSQTPATPRSKMPATARAKQATISPSQSPQSSDAENQPPSSKPSGTNESKRFALAPVPATPNRLSPSKMSPSKRHLMSGLESEKPWSAGDVEAIFEELEKENANGTSNILQGGSDLTSPERHMTVEEWIYFNAGQAEQKLKYECEAVVSAFEREGARAMQTLEGLVVE</sequence>
<evidence type="ECO:0000313" key="5">
    <source>
        <dbReference type="Proteomes" id="UP000070501"/>
    </source>
</evidence>
<feature type="compositionally biased region" description="Acidic residues" evidence="3">
    <location>
        <begin position="291"/>
        <end position="316"/>
    </location>
</feature>
<dbReference type="CDD" id="cd00022">
    <property type="entry name" value="BIR"/>
    <property type="match status" value="2"/>
</dbReference>
<keyword evidence="5" id="KW-1185">Reference proteome</keyword>
<feature type="compositionally biased region" description="Polar residues" evidence="3">
    <location>
        <begin position="255"/>
        <end position="265"/>
    </location>
</feature>
<dbReference type="Gene3D" id="1.10.1170.10">
    <property type="entry name" value="Inhibitor Of Apoptosis Protein (2mihbC-IAP-1), Chain A"/>
    <property type="match status" value="2"/>
</dbReference>
<feature type="compositionally biased region" description="Basic and acidic residues" evidence="3">
    <location>
        <begin position="653"/>
        <end position="667"/>
    </location>
</feature>
<feature type="compositionally biased region" description="Acidic residues" evidence="3">
    <location>
        <begin position="510"/>
        <end position="519"/>
    </location>
</feature>
<dbReference type="PANTHER" id="PTHR46771:SF5">
    <property type="entry name" value="DETERIN"/>
    <property type="match status" value="1"/>
</dbReference>
<dbReference type="PROSITE" id="PS50143">
    <property type="entry name" value="BIR_REPEAT_2"/>
    <property type="match status" value="2"/>
</dbReference>
<feature type="compositionally biased region" description="Basic residues" evidence="3">
    <location>
        <begin position="353"/>
        <end position="363"/>
    </location>
</feature>
<keyword evidence="2" id="KW-0862">Zinc</keyword>
<gene>
    <name evidence="4" type="ORF">Micbo1qcDRAFT_197454</name>
</gene>
<dbReference type="OrthoDB" id="2196114at2759"/>
<dbReference type="STRING" id="196109.A0A136ITT9"/>
<evidence type="ECO:0000313" key="4">
    <source>
        <dbReference type="EMBL" id="KXJ88209.1"/>
    </source>
</evidence>
<feature type="compositionally biased region" description="Basic and acidic residues" evidence="3">
    <location>
        <begin position="427"/>
        <end position="439"/>
    </location>
</feature>
<dbReference type="Pfam" id="PF00653">
    <property type="entry name" value="BIR"/>
    <property type="match status" value="2"/>
</dbReference>
<feature type="compositionally biased region" description="Basic residues" evidence="3">
    <location>
        <begin position="268"/>
        <end position="285"/>
    </location>
</feature>
<reference evidence="5" key="1">
    <citation type="submission" date="2016-02" db="EMBL/GenBank/DDBJ databases">
        <title>Draft genome sequence of Microdochium bolleyi, a fungal endophyte of beachgrass.</title>
        <authorList>
            <consortium name="DOE Joint Genome Institute"/>
            <person name="David A.S."/>
            <person name="May G."/>
            <person name="Haridas S."/>
            <person name="Lim J."/>
            <person name="Wang M."/>
            <person name="Labutti K."/>
            <person name="Lipzen A."/>
            <person name="Barry K."/>
            <person name="Grigoriev I.V."/>
        </authorList>
    </citation>
    <scope>NUCLEOTIDE SEQUENCE [LARGE SCALE GENOMIC DNA]</scope>
    <source>
        <strain evidence="5">J235TASD1</strain>
    </source>
</reference>
<evidence type="ECO:0000256" key="3">
    <source>
        <dbReference type="SAM" id="MobiDB-lite"/>
    </source>
</evidence>
<protein>
    <submittedName>
        <fullName evidence="4">Uncharacterized protein</fullName>
    </submittedName>
</protein>
<feature type="compositionally biased region" description="Polar residues" evidence="3">
    <location>
        <begin position="687"/>
        <end position="713"/>
    </location>
</feature>
<organism evidence="4 5">
    <name type="scientific">Microdochium bolleyi</name>
    <dbReference type="NCBI Taxonomy" id="196109"/>
    <lineage>
        <taxon>Eukaryota</taxon>
        <taxon>Fungi</taxon>
        <taxon>Dikarya</taxon>
        <taxon>Ascomycota</taxon>
        <taxon>Pezizomycotina</taxon>
        <taxon>Sordariomycetes</taxon>
        <taxon>Xylariomycetidae</taxon>
        <taxon>Xylariales</taxon>
        <taxon>Microdochiaceae</taxon>
        <taxon>Microdochium</taxon>
    </lineage>
</organism>
<dbReference type="SUPFAM" id="SSF57924">
    <property type="entry name" value="Inhibitor of apoptosis (IAP) repeat"/>
    <property type="match status" value="2"/>
</dbReference>
<evidence type="ECO:0000256" key="1">
    <source>
        <dbReference type="ARBA" id="ARBA00022723"/>
    </source>
</evidence>
<feature type="compositionally biased region" description="Polar residues" evidence="3">
    <location>
        <begin position="228"/>
        <end position="241"/>
    </location>
</feature>
<dbReference type="Proteomes" id="UP000070501">
    <property type="component" value="Unassembled WGS sequence"/>
</dbReference>
<feature type="compositionally biased region" description="Basic and acidic residues" evidence="3">
    <location>
        <begin position="554"/>
        <end position="565"/>
    </location>
</feature>
<evidence type="ECO:0000256" key="2">
    <source>
        <dbReference type="ARBA" id="ARBA00022833"/>
    </source>
</evidence>
<feature type="compositionally biased region" description="Low complexity" evidence="3">
    <location>
        <begin position="588"/>
        <end position="602"/>
    </location>
</feature>
<accession>A0A136ITT9</accession>
<dbReference type="InterPro" id="IPR001370">
    <property type="entry name" value="BIR_rpt"/>
</dbReference>
<dbReference type="PANTHER" id="PTHR46771">
    <property type="entry name" value="DETERIN"/>
    <property type="match status" value="1"/>
</dbReference>
<keyword evidence="1" id="KW-0479">Metal-binding</keyword>
<dbReference type="InterPro" id="IPR051190">
    <property type="entry name" value="Baculoviral_IAP"/>
</dbReference>
<feature type="region of interest" description="Disordered" evidence="3">
    <location>
        <begin position="210"/>
        <end position="750"/>
    </location>
</feature>
<name>A0A136ITT9_9PEZI</name>
<dbReference type="AlphaFoldDB" id="A0A136ITT9"/>